<reference evidence="11 12" key="1">
    <citation type="submission" date="2017-07" db="EMBL/GenBank/DDBJ databases">
        <title>Draft whole genome sequences of clinical Proprionibacteriaceae strains.</title>
        <authorList>
            <person name="Bernier A.-M."/>
            <person name="Bernard K."/>
            <person name="Domingo M.-C."/>
        </authorList>
    </citation>
    <scope>NUCLEOTIDE SEQUENCE [LARGE SCALE GENOMIC DNA]</scope>
    <source>
        <strain evidence="11 12">NML 130396</strain>
    </source>
</reference>
<protein>
    <recommendedName>
        <fullName evidence="8">Iron-sulfur cluster carrier protein</fullName>
    </recommendedName>
</protein>
<dbReference type="GO" id="GO:0016887">
    <property type="term" value="F:ATP hydrolysis activity"/>
    <property type="evidence" value="ECO:0007669"/>
    <property type="project" value="UniProtKB-UniRule"/>
</dbReference>
<dbReference type="HAMAP" id="MF_02040">
    <property type="entry name" value="Mrp_NBP35"/>
    <property type="match status" value="1"/>
</dbReference>
<dbReference type="InterPro" id="IPR027417">
    <property type="entry name" value="P-loop_NTPase"/>
</dbReference>
<evidence type="ECO:0000256" key="4">
    <source>
        <dbReference type="ARBA" id="ARBA00022741"/>
    </source>
</evidence>
<dbReference type="GO" id="GO:0140663">
    <property type="term" value="F:ATP-dependent FeS chaperone activity"/>
    <property type="evidence" value="ECO:0007669"/>
    <property type="project" value="InterPro"/>
</dbReference>
<proteinExistence type="inferred from homology"/>
<keyword evidence="5 8" id="KW-0067">ATP-binding</keyword>
<accession>A0A255H1C1</accession>
<feature type="domain" description="MIP18 family-like" evidence="10">
    <location>
        <begin position="28"/>
        <end position="98"/>
    </location>
</feature>
<dbReference type="OrthoDB" id="9809679at2"/>
<dbReference type="Proteomes" id="UP000216311">
    <property type="component" value="Unassembled WGS sequence"/>
</dbReference>
<keyword evidence="6 8" id="KW-0408">Iron</keyword>
<keyword evidence="12" id="KW-1185">Reference proteome</keyword>
<feature type="binding site" evidence="8">
    <location>
        <begin position="140"/>
        <end position="147"/>
    </location>
    <ligand>
        <name>ATP</name>
        <dbReference type="ChEBI" id="CHEBI:30616"/>
    </ligand>
</feature>
<dbReference type="InterPro" id="IPR044304">
    <property type="entry name" value="NUBPL-like"/>
</dbReference>
<comment type="caution">
    <text evidence="11">The sequence shown here is derived from an EMBL/GenBank/DDBJ whole genome shotgun (WGS) entry which is preliminary data.</text>
</comment>
<keyword evidence="8" id="KW-0378">Hydrolase</keyword>
<gene>
    <name evidence="11" type="ORF">CGZ93_10340</name>
</gene>
<dbReference type="PROSITE" id="PS01215">
    <property type="entry name" value="MRP"/>
    <property type="match status" value="1"/>
</dbReference>
<dbReference type="SUPFAM" id="SSF52540">
    <property type="entry name" value="P-loop containing nucleoside triphosphate hydrolases"/>
    <property type="match status" value="1"/>
</dbReference>
<dbReference type="InterPro" id="IPR034904">
    <property type="entry name" value="FSCA_dom_sf"/>
</dbReference>
<sequence length="407" mass="42484">MSADQSDAQSGSPQIQSKNPDHPLLPRVVQALGTVNDPEIKRPITELGMVERVDIDDAGEVFVGILLTTAGCPLKGPIERDVTAAASRVSGVSGVRVELGVMTEEQRTALRRTLNGGRAPREIPFARPDSLTRVICVASGKGGVGKSSVTVNLAMALAAQGKRVGVLDADIYGHSIPAMLGVADARPTSIGDDKEAMILPVPTNGVQVMSIGMLKPERSQVVAWRGPILDRALNQMLADVHWGDLDFLLVDMPPGTGDVQISMGQKLPNAEVIVVTTPQAAAAEVAERAGTMASMLNQRVIGVVENMAYLDFTAPDTGENYRIDLFGSGGGEQVAQTLTARLGYPVALLGQVPLDQLLRVGGDEGAPVVVGAPEHPAAVALRGLAEGIGAKKKSVVGMQLGLTPTGR</sequence>
<comment type="similarity">
    <text evidence="1">In the N-terminal section; belongs to the MIP18 family.</text>
</comment>
<dbReference type="AlphaFoldDB" id="A0A255H1C1"/>
<comment type="similarity">
    <text evidence="2">In the C-terminal section; belongs to the Mrp/NBP35 ATP-binding proteins family.</text>
</comment>
<evidence type="ECO:0000256" key="9">
    <source>
        <dbReference type="SAM" id="MobiDB-lite"/>
    </source>
</evidence>
<dbReference type="PANTHER" id="PTHR42961:SF2">
    <property type="entry name" value="IRON-SULFUR PROTEIN NUBPL"/>
    <property type="match status" value="1"/>
</dbReference>
<dbReference type="Pfam" id="PF10609">
    <property type="entry name" value="ParA"/>
    <property type="match status" value="1"/>
</dbReference>
<dbReference type="InterPro" id="IPR019591">
    <property type="entry name" value="Mrp/NBP35_ATP-bd"/>
</dbReference>
<comment type="subunit">
    <text evidence="8">Homodimer.</text>
</comment>
<evidence type="ECO:0000256" key="2">
    <source>
        <dbReference type="ARBA" id="ARBA00008205"/>
    </source>
</evidence>
<comment type="similarity">
    <text evidence="8">Belongs to the Mrp/NBP35 ATP-binding proteins family.</text>
</comment>
<dbReference type="Pfam" id="PF01883">
    <property type="entry name" value="FeS_assembly_P"/>
    <property type="match status" value="1"/>
</dbReference>
<evidence type="ECO:0000259" key="10">
    <source>
        <dbReference type="Pfam" id="PF01883"/>
    </source>
</evidence>
<evidence type="ECO:0000256" key="8">
    <source>
        <dbReference type="HAMAP-Rule" id="MF_02040"/>
    </source>
</evidence>
<dbReference type="GO" id="GO:0016226">
    <property type="term" value="P:iron-sulfur cluster assembly"/>
    <property type="evidence" value="ECO:0007669"/>
    <property type="project" value="InterPro"/>
</dbReference>
<organism evidence="11 12">
    <name type="scientific">Enemella dayhoffiae</name>
    <dbReference type="NCBI Taxonomy" id="2016507"/>
    <lineage>
        <taxon>Bacteria</taxon>
        <taxon>Bacillati</taxon>
        <taxon>Actinomycetota</taxon>
        <taxon>Actinomycetes</taxon>
        <taxon>Propionibacteriales</taxon>
        <taxon>Propionibacteriaceae</taxon>
        <taxon>Enemella</taxon>
    </lineage>
</organism>
<dbReference type="GO" id="GO:0046872">
    <property type="term" value="F:metal ion binding"/>
    <property type="evidence" value="ECO:0007669"/>
    <property type="project" value="UniProtKB-KW"/>
</dbReference>
<dbReference type="InterPro" id="IPR033756">
    <property type="entry name" value="YlxH/NBP35"/>
</dbReference>
<dbReference type="PANTHER" id="PTHR42961">
    <property type="entry name" value="IRON-SULFUR PROTEIN NUBPL"/>
    <property type="match status" value="1"/>
</dbReference>
<dbReference type="CDD" id="cd02037">
    <property type="entry name" value="Mrp_NBP35"/>
    <property type="match status" value="1"/>
</dbReference>
<comment type="function">
    <text evidence="8">Binds and transfers iron-sulfur (Fe-S) clusters to target apoproteins. Can hydrolyze ATP.</text>
</comment>
<dbReference type="RefSeq" id="WP_094364069.1">
    <property type="nucleotide sequence ID" value="NZ_NMVQ01000014.1"/>
</dbReference>
<feature type="compositionally biased region" description="Polar residues" evidence="9">
    <location>
        <begin position="1"/>
        <end position="18"/>
    </location>
</feature>
<keyword evidence="7 8" id="KW-0411">Iron-sulfur</keyword>
<name>A0A255H1C1_9ACTN</name>
<keyword evidence="3 8" id="KW-0479">Metal-binding</keyword>
<evidence type="ECO:0000256" key="6">
    <source>
        <dbReference type="ARBA" id="ARBA00023004"/>
    </source>
</evidence>
<evidence type="ECO:0000256" key="3">
    <source>
        <dbReference type="ARBA" id="ARBA00022723"/>
    </source>
</evidence>
<dbReference type="GO" id="GO:0005524">
    <property type="term" value="F:ATP binding"/>
    <property type="evidence" value="ECO:0007669"/>
    <property type="project" value="UniProtKB-UniRule"/>
</dbReference>
<dbReference type="Gene3D" id="3.30.300.130">
    <property type="entry name" value="Fe-S cluster assembly (FSCA)"/>
    <property type="match status" value="1"/>
</dbReference>
<dbReference type="GO" id="GO:0051539">
    <property type="term" value="F:4 iron, 4 sulfur cluster binding"/>
    <property type="evidence" value="ECO:0007669"/>
    <property type="project" value="TreeGrafter"/>
</dbReference>
<dbReference type="SUPFAM" id="SSF117916">
    <property type="entry name" value="Fe-S cluster assembly (FSCA) domain-like"/>
    <property type="match status" value="1"/>
</dbReference>
<dbReference type="InterPro" id="IPR002744">
    <property type="entry name" value="MIP18-like"/>
</dbReference>
<evidence type="ECO:0000313" key="12">
    <source>
        <dbReference type="Proteomes" id="UP000216311"/>
    </source>
</evidence>
<evidence type="ECO:0000256" key="5">
    <source>
        <dbReference type="ARBA" id="ARBA00022840"/>
    </source>
</evidence>
<evidence type="ECO:0000256" key="1">
    <source>
        <dbReference type="ARBA" id="ARBA00007352"/>
    </source>
</evidence>
<evidence type="ECO:0000256" key="7">
    <source>
        <dbReference type="ARBA" id="ARBA00023014"/>
    </source>
</evidence>
<dbReference type="InterPro" id="IPR000808">
    <property type="entry name" value="Mrp-like_CS"/>
</dbReference>
<evidence type="ECO:0000313" key="11">
    <source>
        <dbReference type="EMBL" id="OYO21528.1"/>
    </source>
</evidence>
<dbReference type="EMBL" id="NMVQ01000014">
    <property type="protein sequence ID" value="OYO21528.1"/>
    <property type="molecule type" value="Genomic_DNA"/>
</dbReference>
<feature type="region of interest" description="Disordered" evidence="9">
    <location>
        <begin position="1"/>
        <end position="23"/>
    </location>
</feature>
<keyword evidence="4 8" id="KW-0547">Nucleotide-binding</keyword>
<dbReference type="Gene3D" id="3.40.50.300">
    <property type="entry name" value="P-loop containing nucleotide triphosphate hydrolases"/>
    <property type="match status" value="1"/>
</dbReference>